<feature type="transmembrane region" description="Helical" evidence="1">
    <location>
        <begin position="51"/>
        <end position="69"/>
    </location>
</feature>
<keyword evidence="1" id="KW-0812">Transmembrane</keyword>
<proteinExistence type="predicted"/>
<feature type="transmembrane region" description="Helical" evidence="1">
    <location>
        <begin position="6"/>
        <end position="21"/>
    </location>
</feature>
<organism evidence="2 3">
    <name type="scientific">Paenibacillus hunanensis</name>
    <dbReference type="NCBI Taxonomy" id="539262"/>
    <lineage>
        <taxon>Bacteria</taxon>
        <taxon>Bacillati</taxon>
        <taxon>Bacillota</taxon>
        <taxon>Bacilli</taxon>
        <taxon>Bacillales</taxon>
        <taxon>Paenibacillaceae</taxon>
        <taxon>Paenibacillus</taxon>
    </lineage>
</organism>
<evidence type="ECO:0000256" key="1">
    <source>
        <dbReference type="SAM" id="Phobius"/>
    </source>
</evidence>
<dbReference type="EMBL" id="JAVDQH010000021">
    <property type="protein sequence ID" value="MDR6246040.1"/>
    <property type="molecule type" value="Genomic_DNA"/>
</dbReference>
<dbReference type="Proteomes" id="UP001185028">
    <property type="component" value="Unassembled WGS sequence"/>
</dbReference>
<sequence>MNYVIAAIILYTIIALAYRVFRRPGRYRLENFGMTVSTIVLSLLIQPMTSTLFYAIAIADIVIVVLLLLSMRSNGRRMV</sequence>
<reference evidence="2 3" key="1">
    <citation type="submission" date="2023-07" db="EMBL/GenBank/DDBJ databases">
        <title>Genomic Encyclopedia of Type Strains, Phase IV (KMG-IV): sequencing the most valuable type-strain genomes for metagenomic binning, comparative biology and taxonomic classification.</title>
        <authorList>
            <person name="Goeker M."/>
        </authorList>
    </citation>
    <scope>NUCLEOTIDE SEQUENCE [LARGE SCALE GENOMIC DNA]</scope>
    <source>
        <strain evidence="2 3">DSM 22170</strain>
    </source>
</reference>
<name>A0ABU1J3E3_9BACL</name>
<feature type="transmembrane region" description="Helical" evidence="1">
    <location>
        <begin position="28"/>
        <end position="45"/>
    </location>
</feature>
<evidence type="ECO:0000313" key="3">
    <source>
        <dbReference type="Proteomes" id="UP001185028"/>
    </source>
</evidence>
<protein>
    <submittedName>
        <fullName evidence="2">Phosphoglycerol transferase MdoB-like AlkP superfamily enzyme</fullName>
    </submittedName>
</protein>
<comment type="caution">
    <text evidence="2">The sequence shown here is derived from an EMBL/GenBank/DDBJ whole genome shotgun (WGS) entry which is preliminary data.</text>
</comment>
<evidence type="ECO:0000313" key="2">
    <source>
        <dbReference type="EMBL" id="MDR6246040.1"/>
    </source>
</evidence>
<dbReference type="RefSeq" id="WP_188775670.1">
    <property type="nucleotide sequence ID" value="NZ_BMMB01000005.1"/>
</dbReference>
<keyword evidence="1" id="KW-0472">Membrane</keyword>
<keyword evidence="1" id="KW-1133">Transmembrane helix</keyword>
<gene>
    <name evidence="2" type="ORF">JOC58_003959</name>
</gene>
<accession>A0ABU1J3E3</accession>
<keyword evidence="3" id="KW-1185">Reference proteome</keyword>